<gene>
    <name evidence="2" type="ORF">KP79_PYT03432</name>
</gene>
<evidence type="ECO:0000259" key="1">
    <source>
        <dbReference type="SMART" id="SM00355"/>
    </source>
</evidence>
<sequence>MDVLDVMVPSEERETLDDDIRPAWTKGMTCPVVACGGRKYDNYSQVRLHWNQVHLPYITYFCCERCNFRSPRRNQVQRHYRQRHTLSLEEAKLVSVAGKELHNAKFVDPGDKTMPIVKVSPGMALRREEAAARRLMESGRFDTSVLISRTITVARDQEVVPLGRGQAIIQDKSHWLRGSAMSRENYEPVETDFSQFDSE</sequence>
<feature type="domain" description="C2H2-type" evidence="1">
    <location>
        <begin position="61"/>
        <end position="84"/>
    </location>
</feature>
<dbReference type="OrthoDB" id="10045365at2759"/>
<feature type="domain" description="C2H2-type" evidence="1">
    <location>
        <begin position="28"/>
        <end position="54"/>
    </location>
</feature>
<dbReference type="SMART" id="SM00355">
    <property type="entry name" value="ZnF_C2H2"/>
    <property type="match status" value="2"/>
</dbReference>
<protein>
    <recommendedName>
        <fullName evidence="1">C2H2-type domain-containing protein</fullName>
    </recommendedName>
</protein>
<name>A0A210PDH8_MIZYE</name>
<dbReference type="InterPro" id="IPR013087">
    <property type="entry name" value="Znf_C2H2_type"/>
</dbReference>
<reference evidence="2 3" key="1">
    <citation type="journal article" date="2017" name="Nat. Ecol. Evol.">
        <title>Scallop genome provides insights into evolution of bilaterian karyotype and development.</title>
        <authorList>
            <person name="Wang S."/>
            <person name="Zhang J."/>
            <person name="Jiao W."/>
            <person name="Li J."/>
            <person name="Xun X."/>
            <person name="Sun Y."/>
            <person name="Guo X."/>
            <person name="Huan P."/>
            <person name="Dong B."/>
            <person name="Zhang L."/>
            <person name="Hu X."/>
            <person name="Sun X."/>
            <person name="Wang J."/>
            <person name="Zhao C."/>
            <person name="Wang Y."/>
            <person name="Wang D."/>
            <person name="Huang X."/>
            <person name="Wang R."/>
            <person name="Lv J."/>
            <person name="Li Y."/>
            <person name="Zhang Z."/>
            <person name="Liu B."/>
            <person name="Lu W."/>
            <person name="Hui Y."/>
            <person name="Liang J."/>
            <person name="Zhou Z."/>
            <person name="Hou R."/>
            <person name="Li X."/>
            <person name="Liu Y."/>
            <person name="Li H."/>
            <person name="Ning X."/>
            <person name="Lin Y."/>
            <person name="Zhao L."/>
            <person name="Xing Q."/>
            <person name="Dou J."/>
            <person name="Li Y."/>
            <person name="Mao J."/>
            <person name="Guo H."/>
            <person name="Dou H."/>
            <person name="Li T."/>
            <person name="Mu C."/>
            <person name="Jiang W."/>
            <person name="Fu Q."/>
            <person name="Fu X."/>
            <person name="Miao Y."/>
            <person name="Liu J."/>
            <person name="Yu Q."/>
            <person name="Li R."/>
            <person name="Liao H."/>
            <person name="Li X."/>
            <person name="Kong Y."/>
            <person name="Jiang Z."/>
            <person name="Chourrout D."/>
            <person name="Li R."/>
            <person name="Bao Z."/>
        </authorList>
    </citation>
    <scope>NUCLEOTIDE SEQUENCE [LARGE SCALE GENOMIC DNA]</scope>
    <source>
        <strain evidence="2 3">PY_sf001</strain>
    </source>
</reference>
<evidence type="ECO:0000313" key="3">
    <source>
        <dbReference type="Proteomes" id="UP000242188"/>
    </source>
</evidence>
<dbReference type="Proteomes" id="UP000242188">
    <property type="component" value="Unassembled WGS sequence"/>
</dbReference>
<organism evidence="2 3">
    <name type="scientific">Mizuhopecten yessoensis</name>
    <name type="common">Japanese scallop</name>
    <name type="synonym">Patinopecten yessoensis</name>
    <dbReference type="NCBI Taxonomy" id="6573"/>
    <lineage>
        <taxon>Eukaryota</taxon>
        <taxon>Metazoa</taxon>
        <taxon>Spiralia</taxon>
        <taxon>Lophotrochozoa</taxon>
        <taxon>Mollusca</taxon>
        <taxon>Bivalvia</taxon>
        <taxon>Autobranchia</taxon>
        <taxon>Pteriomorphia</taxon>
        <taxon>Pectinida</taxon>
        <taxon>Pectinoidea</taxon>
        <taxon>Pectinidae</taxon>
        <taxon>Mizuhopecten</taxon>
    </lineage>
</organism>
<evidence type="ECO:0000313" key="2">
    <source>
        <dbReference type="EMBL" id="OWF34501.1"/>
    </source>
</evidence>
<dbReference type="AlphaFoldDB" id="A0A210PDH8"/>
<keyword evidence="3" id="KW-1185">Reference proteome</keyword>
<proteinExistence type="predicted"/>
<accession>A0A210PDH8</accession>
<comment type="caution">
    <text evidence="2">The sequence shown here is derived from an EMBL/GenBank/DDBJ whole genome shotgun (WGS) entry which is preliminary data.</text>
</comment>
<dbReference type="EMBL" id="NEDP02082576">
    <property type="protein sequence ID" value="OWF34501.1"/>
    <property type="molecule type" value="Genomic_DNA"/>
</dbReference>